<evidence type="ECO:0000313" key="3">
    <source>
        <dbReference type="Proteomes" id="UP000018201"/>
    </source>
</evidence>
<dbReference type="AlphaFoldDB" id="U6H7P6"/>
<reference evidence="2" key="2">
    <citation type="submission" date="2013-10" db="EMBL/GenBank/DDBJ databases">
        <authorList>
            <person name="Aslett M."/>
        </authorList>
    </citation>
    <scope>NUCLEOTIDE SEQUENCE [LARGE SCALE GENOMIC DNA]</scope>
    <source>
        <strain evidence="2">Houghton</strain>
    </source>
</reference>
<dbReference type="Proteomes" id="UP000018201">
    <property type="component" value="Unassembled WGS sequence"/>
</dbReference>
<proteinExistence type="predicted"/>
<evidence type="ECO:0000256" key="1">
    <source>
        <dbReference type="SAM" id="MobiDB-lite"/>
    </source>
</evidence>
<feature type="compositionally biased region" description="Basic and acidic residues" evidence="1">
    <location>
        <begin position="1"/>
        <end position="15"/>
    </location>
</feature>
<organism evidence="2 3">
    <name type="scientific">Eimeria praecox</name>
    <dbReference type="NCBI Taxonomy" id="51316"/>
    <lineage>
        <taxon>Eukaryota</taxon>
        <taxon>Sar</taxon>
        <taxon>Alveolata</taxon>
        <taxon>Apicomplexa</taxon>
        <taxon>Conoidasida</taxon>
        <taxon>Coccidia</taxon>
        <taxon>Eucoccidiorida</taxon>
        <taxon>Eimeriorina</taxon>
        <taxon>Eimeriidae</taxon>
        <taxon>Eimeria</taxon>
    </lineage>
</organism>
<accession>U6H7P6</accession>
<feature type="compositionally biased region" description="Basic and acidic residues" evidence="1">
    <location>
        <begin position="85"/>
        <end position="120"/>
    </location>
</feature>
<protein>
    <submittedName>
        <fullName evidence="2">Uncharacterized protein</fullName>
    </submittedName>
</protein>
<feature type="compositionally biased region" description="Polar residues" evidence="1">
    <location>
        <begin position="38"/>
        <end position="52"/>
    </location>
</feature>
<sequence>MARLQRDLSCGRDQGRVPSPATNVRAEEIPHGTAPLLKSNSGDQTAGAQSEVESTRDEVKETRQVEKMIHEGRSVMGEASGSDEAPQKTRGQPDLEPTGEEKQQAEHEPCEEAEKPRLAD</sequence>
<reference evidence="2" key="1">
    <citation type="submission" date="2013-10" db="EMBL/GenBank/DDBJ databases">
        <title>Genomic analysis of the causative agents of coccidiosis in chickens.</title>
        <authorList>
            <person name="Reid A.J."/>
            <person name="Blake D."/>
            <person name="Billington K."/>
            <person name="Browne H."/>
            <person name="Dunn M."/>
            <person name="Hung S."/>
            <person name="Kawahara F."/>
            <person name="Miranda-Saavedra D."/>
            <person name="Mourier T."/>
            <person name="Nagra H."/>
            <person name="Otto T.D."/>
            <person name="Rawlings N."/>
            <person name="Sanchez A."/>
            <person name="Sanders M."/>
            <person name="Subramaniam C."/>
            <person name="Tay Y."/>
            <person name="Dear P."/>
            <person name="Doerig C."/>
            <person name="Gruber A."/>
            <person name="Parkinson J."/>
            <person name="Shirley M."/>
            <person name="Wan K.L."/>
            <person name="Berriman M."/>
            <person name="Tomley F."/>
            <person name="Pain A."/>
        </authorList>
    </citation>
    <scope>NUCLEOTIDE SEQUENCE [LARGE SCALE GENOMIC DNA]</scope>
    <source>
        <strain evidence="2">Houghton</strain>
    </source>
</reference>
<dbReference type="EMBL" id="HG695918">
    <property type="protein sequence ID" value="CDI86714.1"/>
    <property type="molecule type" value="Genomic_DNA"/>
</dbReference>
<dbReference type="VEuPathDB" id="ToxoDB:EPH_0002690"/>
<keyword evidence="3" id="KW-1185">Reference proteome</keyword>
<feature type="region of interest" description="Disordered" evidence="1">
    <location>
        <begin position="1"/>
        <end position="120"/>
    </location>
</feature>
<gene>
    <name evidence="2" type="ORF">EPH_0002690</name>
</gene>
<evidence type="ECO:0000313" key="2">
    <source>
        <dbReference type="EMBL" id="CDI86714.1"/>
    </source>
</evidence>
<name>U6H7P6_9EIME</name>
<feature type="compositionally biased region" description="Basic and acidic residues" evidence="1">
    <location>
        <begin position="53"/>
        <end position="73"/>
    </location>
</feature>